<keyword evidence="2" id="KW-0238">DNA-binding</keyword>
<proteinExistence type="predicted"/>
<keyword evidence="4" id="KW-0539">Nucleus</keyword>
<dbReference type="InterPro" id="IPR055081">
    <property type="entry name" value="NLP1-9_GAF"/>
</dbReference>
<evidence type="ECO:0000256" key="1">
    <source>
        <dbReference type="ARBA" id="ARBA00023015"/>
    </source>
</evidence>
<dbReference type="InterPro" id="IPR045012">
    <property type="entry name" value="NLP"/>
</dbReference>
<evidence type="ECO:0000259" key="7">
    <source>
        <dbReference type="PROSITE" id="PS51745"/>
    </source>
</evidence>
<dbReference type="AlphaFoldDB" id="A0A4S4EQG3"/>
<evidence type="ECO:0000259" key="6">
    <source>
        <dbReference type="PROSITE" id="PS51519"/>
    </source>
</evidence>
<dbReference type="Pfam" id="PF00564">
    <property type="entry name" value="PB1"/>
    <property type="match status" value="1"/>
</dbReference>
<evidence type="ECO:0000256" key="5">
    <source>
        <dbReference type="SAM" id="MobiDB-lite"/>
    </source>
</evidence>
<dbReference type="PROSITE" id="PS51745">
    <property type="entry name" value="PB1"/>
    <property type="match status" value="1"/>
</dbReference>
<dbReference type="GO" id="GO:0003677">
    <property type="term" value="F:DNA binding"/>
    <property type="evidence" value="ECO:0007669"/>
    <property type="project" value="UniProtKB-KW"/>
</dbReference>
<keyword evidence="3" id="KW-0804">Transcription</keyword>
<accession>A0A4S4EQG3</accession>
<dbReference type="GO" id="GO:0003700">
    <property type="term" value="F:DNA-binding transcription factor activity"/>
    <property type="evidence" value="ECO:0007669"/>
    <property type="project" value="InterPro"/>
</dbReference>
<keyword evidence="9" id="KW-1185">Reference proteome</keyword>
<dbReference type="InterPro" id="IPR000270">
    <property type="entry name" value="PB1_dom"/>
</dbReference>
<dbReference type="SUPFAM" id="SSF54277">
    <property type="entry name" value="CAD &amp; PB1 domains"/>
    <property type="match status" value="1"/>
</dbReference>
<dbReference type="Pfam" id="PF22922">
    <property type="entry name" value="GAF_NLP"/>
    <property type="match status" value="1"/>
</dbReference>
<evidence type="ECO:0008006" key="10">
    <source>
        <dbReference type="Google" id="ProtNLM"/>
    </source>
</evidence>
<name>A0A4S4EQG3_CAMSN</name>
<evidence type="ECO:0000256" key="2">
    <source>
        <dbReference type="ARBA" id="ARBA00023125"/>
    </source>
</evidence>
<dbReference type="InterPro" id="IPR003035">
    <property type="entry name" value="RWP-RK_dom"/>
</dbReference>
<dbReference type="Pfam" id="PF02042">
    <property type="entry name" value="RWP-RK"/>
    <property type="match status" value="1"/>
</dbReference>
<dbReference type="Proteomes" id="UP000306102">
    <property type="component" value="Unassembled WGS sequence"/>
</dbReference>
<dbReference type="InterPro" id="IPR053793">
    <property type="entry name" value="PB1-like"/>
</dbReference>
<evidence type="ECO:0000256" key="4">
    <source>
        <dbReference type="ARBA" id="ARBA00023242"/>
    </source>
</evidence>
<gene>
    <name evidence="8" type="ORF">TEA_024329</name>
</gene>
<dbReference type="SMART" id="SM00666">
    <property type="entry name" value="PB1"/>
    <property type="match status" value="1"/>
</dbReference>
<comment type="caution">
    <text evidence="8">The sequence shown here is derived from an EMBL/GenBank/DDBJ whole genome shotgun (WGS) entry which is preliminary data.</text>
</comment>
<dbReference type="PROSITE" id="PS51519">
    <property type="entry name" value="RWP_RK"/>
    <property type="match status" value="1"/>
</dbReference>
<feature type="domain" description="RWP-RK" evidence="6">
    <location>
        <begin position="566"/>
        <end position="651"/>
    </location>
</feature>
<organism evidence="8 9">
    <name type="scientific">Camellia sinensis var. sinensis</name>
    <name type="common">China tea</name>
    <dbReference type="NCBI Taxonomy" id="542762"/>
    <lineage>
        <taxon>Eukaryota</taxon>
        <taxon>Viridiplantae</taxon>
        <taxon>Streptophyta</taxon>
        <taxon>Embryophyta</taxon>
        <taxon>Tracheophyta</taxon>
        <taxon>Spermatophyta</taxon>
        <taxon>Magnoliopsida</taxon>
        <taxon>eudicotyledons</taxon>
        <taxon>Gunneridae</taxon>
        <taxon>Pentapetalae</taxon>
        <taxon>asterids</taxon>
        <taxon>Ericales</taxon>
        <taxon>Theaceae</taxon>
        <taxon>Camellia</taxon>
    </lineage>
</organism>
<reference evidence="8 9" key="1">
    <citation type="journal article" date="2018" name="Proc. Natl. Acad. Sci. U.S.A.">
        <title>Draft genome sequence of Camellia sinensis var. sinensis provides insights into the evolution of the tea genome and tea quality.</title>
        <authorList>
            <person name="Wei C."/>
            <person name="Yang H."/>
            <person name="Wang S."/>
            <person name="Zhao J."/>
            <person name="Liu C."/>
            <person name="Gao L."/>
            <person name="Xia E."/>
            <person name="Lu Y."/>
            <person name="Tai Y."/>
            <person name="She G."/>
            <person name="Sun J."/>
            <person name="Cao H."/>
            <person name="Tong W."/>
            <person name="Gao Q."/>
            <person name="Li Y."/>
            <person name="Deng W."/>
            <person name="Jiang X."/>
            <person name="Wang W."/>
            <person name="Chen Q."/>
            <person name="Zhang S."/>
            <person name="Li H."/>
            <person name="Wu J."/>
            <person name="Wang P."/>
            <person name="Li P."/>
            <person name="Shi C."/>
            <person name="Zheng F."/>
            <person name="Jian J."/>
            <person name="Huang B."/>
            <person name="Shan D."/>
            <person name="Shi M."/>
            <person name="Fang C."/>
            <person name="Yue Y."/>
            <person name="Li F."/>
            <person name="Li D."/>
            <person name="Wei S."/>
            <person name="Han B."/>
            <person name="Jiang C."/>
            <person name="Yin Y."/>
            <person name="Xia T."/>
            <person name="Zhang Z."/>
            <person name="Bennetzen J.L."/>
            <person name="Zhao S."/>
            <person name="Wan X."/>
        </authorList>
    </citation>
    <scope>NUCLEOTIDE SEQUENCE [LARGE SCALE GENOMIC DNA]</scope>
    <source>
        <strain evidence="9">cv. Shuchazao</strain>
        <tissue evidence="8">Leaf</tissue>
    </source>
</reference>
<evidence type="ECO:0000313" key="9">
    <source>
        <dbReference type="Proteomes" id="UP000306102"/>
    </source>
</evidence>
<dbReference type="PANTHER" id="PTHR32002">
    <property type="entry name" value="PROTEIN NLP8"/>
    <property type="match status" value="1"/>
</dbReference>
<dbReference type="PANTHER" id="PTHR32002:SF77">
    <property type="entry name" value="PROTEIN NLP6-LIKE ISOFORM X1"/>
    <property type="match status" value="1"/>
</dbReference>
<dbReference type="STRING" id="542762.A0A4S4EQG3"/>
<keyword evidence="1" id="KW-0805">Transcription regulation</keyword>
<feature type="domain" description="PB1" evidence="7">
    <location>
        <begin position="683"/>
        <end position="765"/>
    </location>
</feature>
<protein>
    <recommendedName>
        <fullName evidence="10">PB1 domain-containing protein</fullName>
    </recommendedName>
</protein>
<evidence type="ECO:0000313" key="8">
    <source>
        <dbReference type="EMBL" id="THG18386.1"/>
    </source>
</evidence>
<sequence length="770" mass="86958">MSGTMAENHQQFLWTKYPTDDNMFGDFPAHFKMYVKKNQLLCQRGYFNRGWVFSNQEDDCCEPPPPPPAPFSLEIIDLELDTSVAANRDLVEKIKSVIKWMVFSPGEFLVQFWKAIEIGGRRLLTTRDQPFGVSTIEHAGLCSYRLVSLGYEFCVDVGATDEDELGLLGRVFRHQQPESTPNIGYYSCKEYPQRNQAIVNNISGALTLPVFERSGGQPCVGVLEIVTAAKGNYYLREIKNWMRKDFTTLYKDEAFEAALVEVKEVLELVCRTHYLPLAQIWILCRLCHPIGIGGSFNVSCREHLVSERDTCFHMDKDKFHFSHACSLHTLQKGQGVVGRAFASHNLVFCKDITQFNITEYPLAHYARECSFTGCFAICLQESYTGDNVIVLEFFLPPSYTEGGGDPRFILFLLVATMRHHLKSFKVASGEELGDALSVEVIDFSKDDKLDHFQIPQIARSPDGIENGLEVVCLGLSYQQWLQVDAIDIGNNVFSNTEINIAAATSSWQKCITHQIPQIARSPDRIENGGELASYQQLLQVDAIDTGNNVFNSTEINKIAAATSSQQKCITHPSKRQCRKAGIPISFEDIQKRFGMKLDDAAESLGVSRSTLKRVCREYNISWWSPRKRTKDNGSLSKKIVQGAAEGQIRESSQSPFSDPPHKQDLAIAALTKPYFMEAQDTSTVNIKAKYGEYFIKFQLPVLSGMVEFQQEVTKRLNWMAGTYNVKYQDDDNDWISVSCDEDLRYYICNSRSQGRNPVTFSLQPITSCPP</sequence>
<dbReference type="Gene3D" id="3.10.20.90">
    <property type="entry name" value="Phosphatidylinositol 3-kinase Catalytic Subunit, Chain A, domain 1"/>
    <property type="match status" value="1"/>
</dbReference>
<feature type="region of interest" description="Disordered" evidence="5">
    <location>
        <begin position="641"/>
        <end position="660"/>
    </location>
</feature>
<evidence type="ECO:0000256" key="3">
    <source>
        <dbReference type="ARBA" id="ARBA00023163"/>
    </source>
</evidence>
<dbReference type="EMBL" id="SDRB02003087">
    <property type="protein sequence ID" value="THG18386.1"/>
    <property type="molecule type" value="Genomic_DNA"/>
</dbReference>